<feature type="chain" id="PRO_5016747935" description="CARDB domain-containing protein" evidence="1">
    <location>
        <begin position="27"/>
        <end position="420"/>
    </location>
</feature>
<protein>
    <recommendedName>
        <fullName evidence="4">CARDB domain-containing protein</fullName>
    </recommendedName>
</protein>
<gene>
    <name evidence="2" type="ORF">NCTC10717_02361</name>
</gene>
<accession>A0A380N1C6</accession>
<dbReference type="OrthoDB" id="5149880at2"/>
<evidence type="ECO:0000256" key="1">
    <source>
        <dbReference type="SAM" id="SignalP"/>
    </source>
</evidence>
<proteinExistence type="predicted"/>
<keyword evidence="3" id="KW-1185">Reference proteome</keyword>
<dbReference type="RefSeq" id="WP_115219402.1">
    <property type="nucleotide sequence ID" value="NZ_UHIA01000004.1"/>
</dbReference>
<reference evidence="2 3" key="1">
    <citation type="submission" date="2018-06" db="EMBL/GenBank/DDBJ databases">
        <authorList>
            <consortium name="Pathogen Informatics"/>
            <person name="Doyle S."/>
        </authorList>
    </citation>
    <scope>NUCLEOTIDE SEQUENCE [LARGE SCALE GENOMIC DNA]</scope>
    <source>
        <strain evidence="2 3">NCTC10717</strain>
    </source>
</reference>
<name>A0A380N1C6_9GAMM</name>
<dbReference type="AlphaFoldDB" id="A0A380N1C6"/>
<dbReference type="Proteomes" id="UP000254575">
    <property type="component" value="Unassembled WGS sequence"/>
</dbReference>
<dbReference type="EMBL" id="UHIA01000004">
    <property type="protein sequence ID" value="SUO98605.1"/>
    <property type="molecule type" value="Genomic_DNA"/>
</dbReference>
<evidence type="ECO:0008006" key="4">
    <source>
        <dbReference type="Google" id="ProtNLM"/>
    </source>
</evidence>
<feature type="signal peptide" evidence="1">
    <location>
        <begin position="1"/>
        <end position="26"/>
    </location>
</feature>
<sequence>MKMINKQNVYSVLGVFSLAAALPAFSATQINTYPQTAAIDAKLPIIHTSHGSTHLKANVLNPFPVCNALEDRRTVVYKINESWLPVGTISAKNETEMSIPLTQNTSRAQSISFSVNGSRTEKIDVNLGSNGSSKQGDSSIGGQWGIAFSLAQQIGASASYSLSWTVGQNIGPYSVPAGYTGEATYGFRVVNMIGTQQICGSNGLWTTPTMWRAFVPLKSEVRVKLYDNLADSVDKNTHLPNKAIAILPEKPKNPDMRQPGQQLPLDLEPYLTVSSAKAAGFAGSVALRLRNTGSESYYGEFPVVSFLVEVYTESGPKGVDRLITPRWYNGAYVQDLGFDREKSLRRFYVSLSNPIEAGQERLIASFSFNDGNTRAGRLKNFIRVSQIGRVENDKSFYNDQEVDSRKNTLDDFGKQIQGIF</sequence>
<keyword evidence="1" id="KW-0732">Signal</keyword>
<evidence type="ECO:0000313" key="3">
    <source>
        <dbReference type="Proteomes" id="UP000254575"/>
    </source>
</evidence>
<organism evidence="2 3">
    <name type="scientific">Suttonella indologenes</name>
    <dbReference type="NCBI Taxonomy" id="13276"/>
    <lineage>
        <taxon>Bacteria</taxon>
        <taxon>Pseudomonadati</taxon>
        <taxon>Pseudomonadota</taxon>
        <taxon>Gammaproteobacteria</taxon>
        <taxon>Cardiobacteriales</taxon>
        <taxon>Cardiobacteriaceae</taxon>
        <taxon>Suttonella</taxon>
    </lineage>
</organism>
<evidence type="ECO:0000313" key="2">
    <source>
        <dbReference type="EMBL" id="SUO98605.1"/>
    </source>
</evidence>